<sequence length="344" mass="38878">MPVSPDDIRLYLEATLGMDPELKPANEIKVPHYIKDTYNLVNLTLLGHGEHRQSKLDMVLLLPLDDEYPGSVTLGKHIFQVQKNTDKTVVYACQSLSASERRSLITRHINFIQPGYQMFIPELAMDLRESVRTRRLEGDVPALLPAAQAMVLGCLYEGWDSATVFASNAIMGEFNYSRVTLAKVIDQLLKLGIVHQAQRHGFKNLYSFAGPPTDIFKKYRHVMRSPVRRKVAINKVLRTGNGIFLAGESALARLTMLADPAMPIFGMTKKQFDTLLEDKDIRVVNSVDEVRAWVEIWTYRSLGEQKKIADEASLFLSMEGSPDERIQLALDELKENVTWLKFGA</sequence>
<reference evidence="1 2" key="1">
    <citation type="submission" date="2013-12" db="EMBL/GenBank/DDBJ databases">
        <title>Interactions Between Genome Architecture and Virulence Genes in Pseudomonas syringae, strain CC1557 as a model.</title>
        <authorList>
            <person name="Baltrus D."/>
            <person name="Hockett K."/>
            <person name="Karlsrud E."/>
            <person name="Dougherty K."/>
            <person name="Nishimura M."/>
        </authorList>
    </citation>
    <scope>NUCLEOTIDE SEQUENCE [LARGE SCALE GENOMIC DNA]</scope>
    <source>
        <strain evidence="1 2">CC1557</strain>
    </source>
</reference>
<evidence type="ECO:0000313" key="1">
    <source>
        <dbReference type="EMBL" id="AHG42487.1"/>
    </source>
</evidence>
<dbReference type="KEGG" id="psyr:N018_20560"/>
<dbReference type="HOGENOM" id="CLU_070332_0_0_6"/>
<dbReference type="AlphaFoldDB" id="W0MVN9"/>
<evidence type="ECO:0000313" key="2">
    <source>
        <dbReference type="Proteomes" id="UP000019089"/>
    </source>
</evidence>
<name>W0MVN9_PSESX</name>
<dbReference type="RefSeq" id="WP_024646768.1">
    <property type="nucleotide sequence ID" value="NZ_CP007014.1"/>
</dbReference>
<dbReference type="eggNOG" id="COG1846">
    <property type="taxonomic scope" value="Bacteria"/>
</dbReference>
<evidence type="ECO:0008006" key="3">
    <source>
        <dbReference type="Google" id="ProtNLM"/>
    </source>
</evidence>
<dbReference type="STRING" id="1357279.N018_20560"/>
<gene>
    <name evidence="1" type="ORF">N018_20560</name>
</gene>
<protein>
    <recommendedName>
        <fullName evidence="3">MarR family transcriptional regulator</fullName>
    </recommendedName>
</protein>
<accession>W0MVN9</accession>
<proteinExistence type="predicted"/>
<dbReference type="Proteomes" id="UP000019089">
    <property type="component" value="Chromosome"/>
</dbReference>
<dbReference type="EMBL" id="CP007014">
    <property type="protein sequence ID" value="AHG42487.1"/>
    <property type="molecule type" value="Genomic_DNA"/>
</dbReference>
<organism evidence="1 2">
    <name type="scientific">Pseudomonas syringae CC1557</name>
    <dbReference type="NCBI Taxonomy" id="1357279"/>
    <lineage>
        <taxon>Bacteria</taxon>
        <taxon>Pseudomonadati</taxon>
        <taxon>Pseudomonadota</taxon>
        <taxon>Gammaproteobacteria</taxon>
        <taxon>Pseudomonadales</taxon>
        <taxon>Pseudomonadaceae</taxon>
        <taxon>Pseudomonas</taxon>
        <taxon>Pseudomonas syringae</taxon>
    </lineage>
</organism>